<proteinExistence type="predicted"/>
<reference evidence="2" key="1">
    <citation type="submission" date="2013-02" db="EMBL/GenBank/DDBJ databases">
        <authorList>
            <person name="Hughes D."/>
        </authorList>
    </citation>
    <scope>NUCLEOTIDE SEQUENCE</scope>
    <source>
        <strain>Durham</strain>
        <strain evidence="2">NC isolate 2 -- Noor lab</strain>
    </source>
</reference>
<dbReference type="Proteomes" id="UP000015102">
    <property type="component" value="Unassembled WGS sequence"/>
</dbReference>
<evidence type="ECO:0000313" key="1">
    <source>
        <dbReference type="EnsemblMetazoa" id="MESCA009358-PA"/>
    </source>
</evidence>
<organism evidence="1 2">
    <name type="scientific">Megaselia scalaris</name>
    <name type="common">Humpbacked fly</name>
    <name type="synonym">Phora scalaris</name>
    <dbReference type="NCBI Taxonomy" id="36166"/>
    <lineage>
        <taxon>Eukaryota</taxon>
        <taxon>Metazoa</taxon>
        <taxon>Ecdysozoa</taxon>
        <taxon>Arthropoda</taxon>
        <taxon>Hexapoda</taxon>
        <taxon>Insecta</taxon>
        <taxon>Pterygota</taxon>
        <taxon>Neoptera</taxon>
        <taxon>Endopterygota</taxon>
        <taxon>Diptera</taxon>
        <taxon>Brachycera</taxon>
        <taxon>Muscomorpha</taxon>
        <taxon>Platypezoidea</taxon>
        <taxon>Phoridae</taxon>
        <taxon>Megaseliini</taxon>
        <taxon>Megaselia</taxon>
    </lineage>
</organism>
<dbReference type="EMBL" id="CAQQ02167711">
    <property type="status" value="NOT_ANNOTATED_CDS"/>
    <property type="molecule type" value="Genomic_DNA"/>
</dbReference>
<accession>T1GZQ4</accession>
<reference evidence="1" key="2">
    <citation type="submission" date="2015-06" db="UniProtKB">
        <authorList>
            <consortium name="EnsemblMetazoa"/>
        </authorList>
    </citation>
    <scope>IDENTIFICATION</scope>
</reference>
<dbReference type="EnsemblMetazoa" id="MESCA009358-RA">
    <property type="protein sequence ID" value="MESCA009358-PA"/>
    <property type="gene ID" value="MESCA009358"/>
</dbReference>
<protein>
    <submittedName>
        <fullName evidence="1">Uncharacterized protein</fullName>
    </submittedName>
</protein>
<keyword evidence="2" id="KW-1185">Reference proteome</keyword>
<sequence>MKDWGRDILRPMLYRNQKSITECVQGTTSNLAIFDKFYRFWLNFAEILCFSATSGKLCSHGDLVIK</sequence>
<name>T1GZQ4_MEGSC</name>
<dbReference type="EMBL" id="CAQQ02167712">
    <property type="status" value="NOT_ANNOTATED_CDS"/>
    <property type="molecule type" value="Genomic_DNA"/>
</dbReference>
<dbReference type="HOGENOM" id="CLU_2834075_0_0_1"/>
<dbReference type="AlphaFoldDB" id="T1GZQ4"/>
<evidence type="ECO:0000313" key="2">
    <source>
        <dbReference type="Proteomes" id="UP000015102"/>
    </source>
</evidence>